<dbReference type="Gene3D" id="2.40.50.140">
    <property type="entry name" value="Nucleic acid-binding proteins"/>
    <property type="match status" value="2"/>
</dbReference>
<dbReference type="PANTHER" id="PTHR37296:SF1">
    <property type="entry name" value="CONSERVED VIRULENCE FACTOR B"/>
    <property type="match status" value="1"/>
</dbReference>
<comment type="similarity">
    <text evidence="1">Belongs to the CvfB family.</text>
</comment>
<evidence type="ECO:0000256" key="1">
    <source>
        <dbReference type="PIRNR" id="PIRNR012524"/>
    </source>
</evidence>
<dbReference type="InterPro" id="IPR036388">
    <property type="entry name" value="WH-like_DNA-bd_sf"/>
</dbReference>
<dbReference type="Pfam" id="PF17783">
    <property type="entry name" value="WHD_CvfB"/>
    <property type="match status" value="1"/>
</dbReference>
<feature type="domain" description="S1 motif" evidence="2">
    <location>
        <begin position="146"/>
        <end position="207"/>
    </location>
</feature>
<dbReference type="InterPro" id="IPR014464">
    <property type="entry name" value="CvfB_fam"/>
</dbReference>
<dbReference type="EMBL" id="JAFBDT010000015">
    <property type="protein sequence ID" value="MBM7562278.1"/>
    <property type="molecule type" value="Genomic_DNA"/>
</dbReference>
<dbReference type="Proteomes" id="UP000767854">
    <property type="component" value="Unassembled WGS sequence"/>
</dbReference>
<dbReference type="RefSeq" id="WP_204664534.1">
    <property type="nucleotide sequence ID" value="NZ_JAFBDT010000015.1"/>
</dbReference>
<comment type="caution">
    <text evidence="3">The sequence shown here is derived from an EMBL/GenBank/DDBJ whole genome shotgun (WGS) entry which is preliminary data.</text>
</comment>
<dbReference type="Pfam" id="PF00575">
    <property type="entry name" value="S1"/>
    <property type="match status" value="1"/>
</dbReference>
<dbReference type="InterPro" id="IPR040764">
    <property type="entry name" value="CvfB_WH"/>
</dbReference>
<dbReference type="SUPFAM" id="SSF50249">
    <property type="entry name" value="Nucleic acid-binding proteins"/>
    <property type="match status" value="1"/>
</dbReference>
<reference evidence="3 4" key="1">
    <citation type="submission" date="2021-01" db="EMBL/GenBank/DDBJ databases">
        <title>Genomic Encyclopedia of Type Strains, Phase IV (KMG-IV): sequencing the most valuable type-strain genomes for metagenomic binning, comparative biology and taxonomic classification.</title>
        <authorList>
            <person name="Goeker M."/>
        </authorList>
    </citation>
    <scope>NUCLEOTIDE SEQUENCE [LARGE SCALE GENOMIC DNA]</scope>
    <source>
        <strain evidence="3 4">DSM 24436</strain>
    </source>
</reference>
<gene>
    <name evidence="3" type="ORF">JOC49_001822</name>
</gene>
<dbReference type="PROSITE" id="PS50126">
    <property type="entry name" value="S1"/>
    <property type="match status" value="1"/>
</dbReference>
<dbReference type="Pfam" id="PF13509">
    <property type="entry name" value="S1_2"/>
    <property type="match status" value="1"/>
</dbReference>
<accession>A0ABS2MSA6</accession>
<evidence type="ECO:0000313" key="4">
    <source>
        <dbReference type="Proteomes" id="UP000767854"/>
    </source>
</evidence>
<proteinExistence type="inferred from homology"/>
<name>A0ABS2MSA6_9FIRM</name>
<organism evidence="3 4">
    <name type="scientific">Fusibacter tunisiensis</name>
    <dbReference type="NCBI Taxonomy" id="1008308"/>
    <lineage>
        <taxon>Bacteria</taxon>
        <taxon>Bacillati</taxon>
        <taxon>Bacillota</taxon>
        <taxon>Clostridia</taxon>
        <taxon>Eubacteriales</taxon>
        <taxon>Eubacteriales Family XII. Incertae Sedis</taxon>
        <taxon>Fusibacter</taxon>
    </lineage>
</organism>
<dbReference type="SMART" id="SM00316">
    <property type="entry name" value="S1"/>
    <property type="match status" value="3"/>
</dbReference>
<dbReference type="PIRSF" id="PIRSF012524">
    <property type="entry name" value="YitL_S1"/>
    <property type="match status" value="1"/>
</dbReference>
<protein>
    <submittedName>
        <fullName evidence="3">RNA-binding protein (Virulence factor B family)</fullName>
    </submittedName>
</protein>
<dbReference type="Gene3D" id="1.10.10.10">
    <property type="entry name" value="Winged helix-like DNA-binding domain superfamily/Winged helix DNA-binding domain"/>
    <property type="match status" value="1"/>
</dbReference>
<dbReference type="InterPro" id="IPR003029">
    <property type="entry name" value="S1_domain"/>
</dbReference>
<keyword evidence="4" id="KW-1185">Reference proteome</keyword>
<dbReference type="InterPro" id="IPR012340">
    <property type="entry name" value="NA-bd_OB-fold"/>
</dbReference>
<evidence type="ECO:0000259" key="2">
    <source>
        <dbReference type="PROSITE" id="PS50126"/>
    </source>
</evidence>
<dbReference type="PANTHER" id="PTHR37296">
    <property type="entry name" value="CONSERVED VIRULENCE FACTOR B"/>
    <property type="match status" value="1"/>
</dbReference>
<sequence length="278" mass="31265">MIQIGKIQKLYVNRISNYGIFLSDEINGENEILLPAKGIDQNLKQDSEISVFVYKDIEQGIVATTSVPKLQLGEIGMLPVTGSIKSGTFLDMGVGQDLFMPFNETKGNPQKGQKCLVRIEIDSEQKLFGTMKIYNHLTVQENMKVGDHVKGTVYELSNEMGAFVAVENQFHGMIPKHEIYKEIKEGAQITARITKIREDGKINLSIRERAQIQINDDVQLILDALESSEGILYLNDDTPPEIIKKRLNISKRAFKRAVGKLLKEGKIELFEDGIRLIS</sequence>
<dbReference type="InterPro" id="IPR039566">
    <property type="entry name" value="CvfB_S1_st"/>
</dbReference>
<evidence type="ECO:0000313" key="3">
    <source>
        <dbReference type="EMBL" id="MBM7562278.1"/>
    </source>
</evidence>